<dbReference type="RefSeq" id="WP_181340113.1">
    <property type="nucleotide sequence ID" value="NZ_JAAKDE010000016.1"/>
</dbReference>
<feature type="domain" description="Stage IV sporulation protein A ATPase" evidence="1">
    <location>
        <begin position="1"/>
        <end position="236"/>
    </location>
</feature>
<protein>
    <submittedName>
        <fullName evidence="4">Stage IV sporulation protein A</fullName>
    </submittedName>
</protein>
<dbReference type="GO" id="GO:0005524">
    <property type="term" value="F:ATP binding"/>
    <property type="evidence" value="ECO:0007669"/>
    <property type="project" value="InterPro"/>
</dbReference>
<dbReference type="Pfam" id="PF09547">
    <property type="entry name" value="SpoIVA_ATPase"/>
    <property type="match status" value="1"/>
</dbReference>
<sequence length="491" mass="55262">MERFDIFKDIAERTNGNIYIGVVGPVRTGKSTFIKRFMELMVLPNISDQHYRERTMDEMPQSGAGKTIMTTEPKFIPDEAVPLKFDQVELKVRMVDCVGYTVEGARGYQDETGPRMVLTPWSTTPVTFQVAAEMGTRKVIQDHSTIGLVVTTDGSITEIPRENYLPAEEKVVAELATLGKPFVVLVNSIHPEATETLALVETLKEKYKVPVLSVNCLRMEVDEVNRIMQSVLKMFPVQEIQVNFVDWIEELPADHWLRCAYEEAVMSAVAPVEKVQDIEEVLATLRSTEHMEEVILDKVDLGKGTVVIRIQTAGALFYQVLQEMTGLSLQNNGDLLRNIQELVAVKKEYQKVAGALAQVREFGYGLVMPQMDEIEFAEPQLIQQGSRCGVRIRASAPSYHFIKANIQTEVIPVVGTEKQGEEFVRFLTEEFEKDPEGIWKTEFFGKTLHDLVKEGIQAKLSRMPPHAQEKLQETLTKILNEGSGGLICIII</sequence>
<feature type="domain" description="Stage IV sporulation protein A middle" evidence="2">
    <location>
        <begin position="237"/>
        <end position="415"/>
    </location>
</feature>
<dbReference type="NCBIfam" id="TIGR02836">
    <property type="entry name" value="spore_IV_A"/>
    <property type="match status" value="1"/>
</dbReference>
<dbReference type="Pfam" id="PF20438">
    <property type="entry name" value="SpoIVA_middle"/>
    <property type="match status" value="1"/>
</dbReference>
<evidence type="ECO:0000313" key="4">
    <source>
        <dbReference type="EMBL" id="MBA2133591.1"/>
    </source>
</evidence>
<dbReference type="EMBL" id="JAAKDE010000016">
    <property type="protein sequence ID" value="MBA2133591.1"/>
    <property type="molecule type" value="Genomic_DNA"/>
</dbReference>
<proteinExistence type="predicted"/>
<dbReference type="AlphaFoldDB" id="A0A8J6LJ96"/>
<evidence type="ECO:0000259" key="1">
    <source>
        <dbReference type="Pfam" id="PF09547"/>
    </source>
</evidence>
<dbReference type="InterPro" id="IPR046840">
    <property type="entry name" value="SpoIVA_C"/>
</dbReference>
<evidence type="ECO:0000259" key="2">
    <source>
        <dbReference type="Pfam" id="PF20438"/>
    </source>
</evidence>
<dbReference type="InterPro" id="IPR046841">
    <property type="entry name" value="SpoIVA_middle"/>
</dbReference>
<dbReference type="Proteomes" id="UP000657177">
    <property type="component" value="Unassembled WGS sequence"/>
</dbReference>
<dbReference type="SUPFAM" id="SSF52540">
    <property type="entry name" value="P-loop containing nucleoside triphosphate hydrolases"/>
    <property type="match status" value="1"/>
</dbReference>
<name>A0A8J6LJ96_9FIRM</name>
<comment type="caution">
    <text evidence="4">The sequence shown here is derived from an EMBL/GenBank/DDBJ whole genome shotgun (WGS) entry which is preliminary data.</text>
</comment>
<dbReference type="PIRSF" id="PIRSF007466">
    <property type="entry name" value="SpoIVA"/>
    <property type="match status" value="1"/>
</dbReference>
<dbReference type="InterPro" id="IPR027417">
    <property type="entry name" value="P-loop_NTPase"/>
</dbReference>
<feature type="domain" description="Sporulation stage IV protein A C-terminal" evidence="3">
    <location>
        <begin position="416"/>
        <end position="491"/>
    </location>
</feature>
<gene>
    <name evidence="4" type="primary">spoIVA</name>
    <name evidence="4" type="ORF">G5B42_08575</name>
</gene>
<dbReference type="Pfam" id="PF20439">
    <property type="entry name" value="SpoIVA_C"/>
    <property type="match status" value="1"/>
</dbReference>
<evidence type="ECO:0000259" key="3">
    <source>
        <dbReference type="Pfam" id="PF20439"/>
    </source>
</evidence>
<reference evidence="4" key="1">
    <citation type="submission" date="2020-06" db="EMBL/GenBank/DDBJ databases">
        <title>Novel chitinolytic bacterium.</title>
        <authorList>
            <person name="Ungkulpasvich U."/>
            <person name="Kosugi A."/>
            <person name="Uke A."/>
        </authorList>
    </citation>
    <scope>NUCLEOTIDE SEQUENCE</scope>
    <source>
        <strain evidence="4">UUS1-1</strain>
    </source>
</reference>
<dbReference type="InterPro" id="IPR014201">
    <property type="entry name" value="Spore_IV_A"/>
</dbReference>
<dbReference type="InterPro" id="IPR046842">
    <property type="entry name" value="SpoIVA_ATPase"/>
</dbReference>
<organism evidence="4 5">
    <name type="scientific">Capillibacterium thermochitinicola</name>
    <dbReference type="NCBI Taxonomy" id="2699427"/>
    <lineage>
        <taxon>Bacteria</taxon>
        <taxon>Bacillati</taxon>
        <taxon>Bacillota</taxon>
        <taxon>Capillibacterium</taxon>
    </lineage>
</organism>
<dbReference type="Gene3D" id="3.40.50.300">
    <property type="entry name" value="P-loop containing nucleotide triphosphate hydrolases"/>
    <property type="match status" value="1"/>
</dbReference>
<keyword evidence="5" id="KW-1185">Reference proteome</keyword>
<dbReference type="GO" id="GO:0016887">
    <property type="term" value="F:ATP hydrolysis activity"/>
    <property type="evidence" value="ECO:0007669"/>
    <property type="project" value="InterPro"/>
</dbReference>
<accession>A0A8J6LJ96</accession>
<evidence type="ECO:0000313" key="5">
    <source>
        <dbReference type="Proteomes" id="UP000657177"/>
    </source>
</evidence>
<dbReference type="GO" id="GO:0043934">
    <property type="term" value="P:sporulation"/>
    <property type="evidence" value="ECO:0007669"/>
    <property type="project" value="InterPro"/>
</dbReference>